<reference evidence="2 3" key="1">
    <citation type="submission" date="2015-04" db="EMBL/GenBank/DDBJ databases">
        <authorList>
            <person name="Syromyatnikov M.Y."/>
            <person name="Popov V.N."/>
        </authorList>
    </citation>
    <scope>NUCLEOTIDE SEQUENCE [LARGE SCALE GENOMIC DNA]</scope>
</reference>
<evidence type="ECO:0000256" key="1">
    <source>
        <dbReference type="SAM" id="MobiDB-lite"/>
    </source>
</evidence>
<feature type="region of interest" description="Disordered" evidence="1">
    <location>
        <begin position="81"/>
        <end position="112"/>
    </location>
</feature>
<evidence type="ECO:0000313" key="3">
    <source>
        <dbReference type="Proteomes" id="UP000183832"/>
    </source>
</evidence>
<feature type="compositionally biased region" description="Acidic residues" evidence="1">
    <location>
        <begin position="81"/>
        <end position="91"/>
    </location>
</feature>
<dbReference type="AlphaFoldDB" id="A0A1J1HMP9"/>
<sequence length="135" mass="15160">MEAKRMRFNSSHNSNHNEKLELKIWQNLQLSKCYDDNYINRLLESTRSVLELVSTTELRGVENEAVRTAINTFGLKKPEFDLYEDSSDDSDQPSTSSQSSSRQNSNNSVSSIDTTLESEAINSAICSYGLQKGGI</sequence>
<protein>
    <submittedName>
        <fullName evidence="2">CLUMA_CG002367, isoform A</fullName>
    </submittedName>
</protein>
<keyword evidence="3" id="KW-1185">Reference proteome</keyword>
<dbReference type="EMBL" id="CVRI01000009">
    <property type="protein sequence ID" value="CRK88668.1"/>
    <property type="molecule type" value="Genomic_DNA"/>
</dbReference>
<gene>
    <name evidence="2" type="ORF">CLUMA_CG002367</name>
</gene>
<proteinExistence type="predicted"/>
<name>A0A1J1HMP9_9DIPT</name>
<organism evidence="2 3">
    <name type="scientific">Clunio marinus</name>
    <dbReference type="NCBI Taxonomy" id="568069"/>
    <lineage>
        <taxon>Eukaryota</taxon>
        <taxon>Metazoa</taxon>
        <taxon>Ecdysozoa</taxon>
        <taxon>Arthropoda</taxon>
        <taxon>Hexapoda</taxon>
        <taxon>Insecta</taxon>
        <taxon>Pterygota</taxon>
        <taxon>Neoptera</taxon>
        <taxon>Endopterygota</taxon>
        <taxon>Diptera</taxon>
        <taxon>Nematocera</taxon>
        <taxon>Chironomoidea</taxon>
        <taxon>Chironomidae</taxon>
        <taxon>Clunio</taxon>
    </lineage>
</organism>
<feature type="compositionally biased region" description="Low complexity" evidence="1">
    <location>
        <begin position="92"/>
        <end position="111"/>
    </location>
</feature>
<accession>A0A1J1HMP9</accession>
<dbReference type="Proteomes" id="UP000183832">
    <property type="component" value="Unassembled WGS sequence"/>
</dbReference>
<evidence type="ECO:0000313" key="2">
    <source>
        <dbReference type="EMBL" id="CRK88668.1"/>
    </source>
</evidence>